<proteinExistence type="inferred from homology"/>
<comment type="similarity">
    <text evidence="1">Belongs to the thioredoxin family.</text>
</comment>
<organism evidence="3">
    <name type="scientific">Lygus hesperus</name>
    <name type="common">Western plant bug</name>
    <dbReference type="NCBI Taxonomy" id="30085"/>
    <lineage>
        <taxon>Eukaryota</taxon>
        <taxon>Metazoa</taxon>
        <taxon>Ecdysozoa</taxon>
        <taxon>Arthropoda</taxon>
        <taxon>Hexapoda</taxon>
        <taxon>Insecta</taxon>
        <taxon>Pterygota</taxon>
        <taxon>Neoptera</taxon>
        <taxon>Paraneoptera</taxon>
        <taxon>Hemiptera</taxon>
        <taxon>Heteroptera</taxon>
        <taxon>Panheteroptera</taxon>
        <taxon>Cimicomorpha</taxon>
        <taxon>Miridae</taxon>
        <taxon>Mirini</taxon>
        <taxon>Lygus</taxon>
    </lineage>
</organism>
<dbReference type="Pfam" id="PF06110">
    <property type="entry name" value="TXD17-like_Trx"/>
    <property type="match status" value="1"/>
</dbReference>
<feature type="domain" description="Thioredoxin" evidence="2">
    <location>
        <begin position="7"/>
        <end position="125"/>
    </location>
</feature>
<accession>A0A0A9YC95</accession>
<name>A0A0A9YC95_LYGHE</name>
<reference evidence="3" key="2">
    <citation type="submission" date="2014-07" db="EMBL/GenBank/DDBJ databases">
        <authorList>
            <person name="Hull J."/>
        </authorList>
    </citation>
    <scope>NUCLEOTIDE SEQUENCE</scope>
</reference>
<dbReference type="EMBL" id="GBHO01013810">
    <property type="protein sequence ID" value="JAG29794.1"/>
    <property type="molecule type" value="Transcribed_RNA"/>
</dbReference>
<reference evidence="3" key="1">
    <citation type="journal article" date="2014" name="PLoS ONE">
        <title>Transcriptome-Based Identification of ABC Transporters in the Western Tarnished Plant Bug Lygus hesperus.</title>
        <authorList>
            <person name="Hull J.J."/>
            <person name="Chaney K."/>
            <person name="Geib S.M."/>
            <person name="Fabrick J.A."/>
            <person name="Brent C.S."/>
            <person name="Walsh D."/>
            <person name="Lavine L.C."/>
        </authorList>
    </citation>
    <scope>NUCLEOTIDE SEQUENCE</scope>
</reference>
<evidence type="ECO:0000313" key="4">
    <source>
        <dbReference type="EMBL" id="JAG57023.1"/>
    </source>
</evidence>
<protein>
    <submittedName>
        <fullName evidence="3">Thioredoxin-like protein Clot</fullName>
    </submittedName>
</protein>
<gene>
    <name evidence="3" type="ORF">CM83_100810</name>
</gene>
<sequence length="139" mass="16271">MTVHLHMTRGYDNCVQLIKFLSNSSDVIHLLFLASKNEVGLSWNRTSQQCESVIEEVLESWEHNRRIDILVLEVEKSEWDDPANEFKIDEDFAIFNIPTLKRWGEKAALLGEDCSEDFLVKEYFELNSDLENNIFSRET</sequence>
<dbReference type="GO" id="GO:0005829">
    <property type="term" value="C:cytosol"/>
    <property type="evidence" value="ECO:0007669"/>
    <property type="project" value="TreeGrafter"/>
</dbReference>
<dbReference type="InterPro" id="IPR010357">
    <property type="entry name" value="TXNDC17_dom"/>
</dbReference>
<dbReference type="PANTHER" id="PTHR12452:SF0">
    <property type="entry name" value="THIOREDOXIN DOMAIN-CONTAINING PROTEIN 17"/>
    <property type="match status" value="1"/>
</dbReference>
<dbReference type="InterPro" id="IPR045108">
    <property type="entry name" value="TXNDC17-like"/>
</dbReference>
<dbReference type="AlphaFoldDB" id="A0A0A9YC95"/>
<dbReference type="EMBL" id="GBRD01008798">
    <property type="protein sequence ID" value="JAG57023.1"/>
    <property type="molecule type" value="Transcribed_RNA"/>
</dbReference>
<dbReference type="Gene3D" id="3.40.30.10">
    <property type="entry name" value="Glutaredoxin"/>
    <property type="match status" value="1"/>
</dbReference>
<dbReference type="PANTHER" id="PTHR12452">
    <property type="entry name" value="42-9-9 PROTEIN-RELATED"/>
    <property type="match status" value="1"/>
</dbReference>
<evidence type="ECO:0000259" key="2">
    <source>
        <dbReference type="Pfam" id="PF06110"/>
    </source>
</evidence>
<reference evidence="4" key="3">
    <citation type="submission" date="2014-09" db="EMBL/GenBank/DDBJ databases">
        <authorList>
            <person name="Magalhaes I.L.F."/>
            <person name="Oliveira U."/>
            <person name="Santos F.R."/>
            <person name="Vidigal T.H.D.A."/>
            <person name="Brescovit A.D."/>
            <person name="Santos A.J."/>
        </authorList>
    </citation>
    <scope>NUCLEOTIDE SEQUENCE</scope>
</reference>
<evidence type="ECO:0000256" key="1">
    <source>
        <dbReference type="ARBA" id="ARBA00008987"/>
    </source>
</evidence>
<evidence type="ECO:0000313" key="3">
    <source>
        <dbReference type="EMBL" id="JAG29794.1"/>
    </source>
</evidence>
<dbReference type="GO" id="GO:0047134">
    <property type="term" value="F:protein-disulfide reductase [NAD(P)H] activity"/>
    <property type="evidence" value="ECO:0007669"/>
    <property type="project" value="InterPro"/>
</dbReference>